<dbReference type="eggNOG" id="ENOG5030IKC">
    <property type="taxonomic scope" value="Bacteria"/>
</dbReference>
<feature type="domain" description="Glycosyl hydrolase family 98 putative carbohydrate-binding module" evidence="2">
    <location>
        <begin position="106"/>
        <end position="198"/>
    </location>
</feature>
<dbReference type="Proteomes" id="UP000005561">
    <property type="component" value="Unassembled WGS sequence"/>
</dbReference>
<dbReference type="STRING" id="168384.SAMN05660368_02834"/>
<evidence type="ECO:0000313" key="3">
    <source>
        <dbReference type="EMBL" id="EET62877.1"/>
    </source>
</evidence>
<proteinExistence type="predicted"/>
<dbReference type="EMBL" id="ACCL02000001">
    <property type="protein sequence ID" value="EET62877.1"/>
    <property type="molecule type" value="Genomic_DNA"/>
</dbReference>
<protein>
    <recommendedName>
        <fullName evidence="2">Glycosyl hydrolase family 98 putative carbohydrate-binding module domain-containing protein</fullName>
    </recommendedName>
</protein>
<feature type="signal peptide" evidence="1">
    <location>
        <begin position="1"/>
        <end position="28"/>
    </location>
</feature>
<dbReference type="RefSeq" id="WP_006860030.1">
    <property type="nucleotide sequence ID" value="NZ_ACCL02000001.1"/>
</dbReference>
<organism evidence="3 4">
    <name type="scientific">Marvinbryantia formatexigens DSM 14469</name>
    <dbReference type="NCBI Taxonomy" id="478749"/>
    <lineage>
        <taxon>Bacteria</taxon>
        <taxon>Bacillati</taxon>
        <taxon>Bacillota</taxon>
        <taxon>Clostridia</taxon>
        <taxon>Lachnospirales</taxon>
        <taxon>Lachnospiraceae</taxon>
        <taxon>Marvinbryantia</taxon>
    </lineage>
</organism>
<sequence>MVMKSGKRRFYAALLAAGLVLSAGAGGAAEEAAGTGVAEGMAAETDTAGNPSDNAAGAVTDADDGVAESAADGAASDDTLNQVPHVLVPYQTENFDLWDGNPTKAFSMMAAEYHQGLTPANYDSYRQALYNLDGKFSRMTLAVGHIDGERDGSASLYIYKDGELAQTLNLTSDMMTQKLELDTTGVKQLRLDQEGGDAAYGYADVTGYGGHNFVEEMSQVVSVFSDGVYTYTCKDCGYSYGETIPEQSECVPYLTPYQTTNMYSLEDTEDTQDCFYVMGKAYYKGTIPDNYDSRREALYNLGQKYNSVTFTVGHCDNERKGSAVLRVFGDGNLMKELELTKDMLNQTVTINTVGVTQLKISYEGGDSSYAIFDMSYESAETWEHNFTREVLLEATVGQTGISTYTCVNCGACYTEIIPAVDE</sequence>
<dbReference type="InterPro" id="IPR013222">
    <property type="entry name" value="Glyco_hyd_98_carb-bd"/>
</dbReference>
<evidence type="ECO:0000259" key="2">
    <source>
        <dbReference type="Pfam" id="PF08305"/>
    </source>
</evidence>
<keyword evidence="1" id="KW-0732">Signal</keyword>
<dbReference type="Pfam" id="PF08305">
    <property type="entry name" value="NPCBM"/>
    <property type="match status" value="2"/>
</dbReference>
<keyword evidence="4" id="KW-1185">Reference proteome</keyword>
<feature type="chain" id="PRO_5002968284" description="Glycosyl hydrolase family 98 putative carbohydrate-binding module domain-containing protein" evidence="1">
    <location>
        <begin position="29"/>
        <end position="422"/>
    </location>
</feature>
<gene>
    <name evidence="3" type="ORF">BRYFOR_05228</name>
</gene>
<dbReference type="SUPFAM" id="SSF49785">
    <property type="entry name" value="Galactose-binding domain-like"/>
    <property type="match status" value="1"/>
</dbReference>
<name>C6L9D8_9FIRM</name>
<dbReference type="OrthoDB" id="2087007at2"/>
<dbReference type="InterPro" id="IPR008979">
    <property type="entry name" value="Galactose-bd-like_sf"/>
</dbReference>
<dbReference type="Gene3D" id="2.60.120.1060">
    <property type="entry name" value="NPCBM/NEW2 domain"/>
    <property type="match status" value="2"/>
</dbReference>
<accession>C6L9D8</accession>
<feature type="domain" description="Glycosyl hydrolase family 98 putative carbohydrate-binding module" evidence="2">
    <location>
        <begin position="275"/>
        <end position="366"/>
    </location>
</feature>
<dbReference type="AlphaFoldDB" id="C6L9D8"/>
<evidence type="ECO:0000313" key="4">
    <source>
        <dbReference type="Proteomes" id="UP000005561"/>
    </source>
</evidence>
<reference evidence="3" key="1">
    <citation type="submission" date="2009-07" db="EMBL/GenBank/DDBJ databases">
        <authorList>
            <person name="Weinstock G."/>
            <person name="Sodergren E."/>
            <person name="Clifton S."/>
            <person name="Fulton L."/>
            <person name="Fulton B."/>
            <person name="Courtney L."/>
            <person name="Fronick C."/>
            <person name="Harrison M."/>
            <person name="Strong C."/>
            <person name="Farmer C."/>
            <person name="Delahaunty K."/>
            <person name="Markovic C."/>
            <person name="Hall O."/>
            <person name="Minx P."/>
            <person name="Tomlinson C."/>
            <person name="Mitreva M."/>
            <person name="Nelson J."/>
            <person name="Hou S."/>
            <person name="Wollam A."/>
            <person name="Pepin K.H."/>
            <person name="Johnson M."/>
            <person name="Bhonagiri V."/>
            <person name="Nash W.E."/>
            <person name="Warren W."/>
            <person name="Chinwalla A."/>
            <person name="Mardis E.R."/>
            <person name="Wilson R.K."/>
        </authorList>
    </citation>
    <scope>NUCLEOTIDE SEQUENCE [LARGE SCALE GENOMIC DNA]</scope>
    <source>
        <strain evidence="3">DSM 14469</strain>
    </source>
</reference>
<dbReference type="InterPro" id="IPR038637">
    <property type="entry name" value="NPCBM_sf"/>
</dbReference>
<comment type="caution">
    <text evidence="3">The sequence shown here is derived from an EMBL/GenBank/DDBJ whole genome shotgun (WGS) entry which is preliminary data.</text>
</comment>
<evidence type="ECO:0000256" key="1">
    <source>
        <dbReference type="SAM" id="SignalP"/>
    </source>
</evidence>